<keyword evidence="2" id="KW-0489">Methyltransferase</keyword>
<name>A0AAJ4TB29_AGRTU</name>
<dbReference type="EMBL" id="CP049217">
    <property type="protein sequence ID" value="QTG14806.1"/>
    <property type="molecule type" value="Genomic_DNA"/>
</dbReference>
<dbReference type="PANTHER" id="PTHR43685">
    <property type="entry name" value="GLYCOSYLTRANSFERASE"/>
    <property type="match status" value="1"/>
</dbReference>
<dbReference type="PANTHER" id="PTHR43685:SF11">
    <property type="entry name" value="GLYCOSYLTRANSFERASE TAGX-RELATED"/>
    <property type="match status" value="1"/>
</dbReference>
<protein>
    <submittedName>
        <fullName evidence="2">Methyltransferase domain-containing protein</fullName>
    </submittedName>
</protein>
<dbReference type="InterPro" id="IPR001173">
    <property type="entry name" value="Glyco_trans_2-like"/>
</dbReference>
<dbReference type="CDD" id="cd00761">
    <property type="entry name" value="Glyco_tranf_GTA_type"/>
    <property type="match status" value="1"/>
</dbReference>
<evidence type="ECO:0000259" key="1">
    <source>
        <dbReference type="Pfam" id="PF00535"/>
    </source>
</evidence>
<dbReference type="Proteomes" id="UP000663946">
    <property type="component" value="Chromosome 2"/>
</dbReference>
<dbReference type="AlphaFoldDB" id="A0AAJ4TB29"/>
<evidence type="ECO:0000313" key="3">
    <source>
        <dbReference type="Proteomes" id="UP000663946"/>
    </source>
</evidence>
<feature type="domain" description="Glycosyltransferase 2-like" evidence="1">
    <location>
        <begin position="280"/>
        <end position="373"/>
    </location>
</feature>
<sequence length="618" mass="69863">MLNPEGHYDNRFEWDNVYGHAVKLLIRKRAVGHGAEQDGVHLDLGCGYGRIAEQVISNLRMEYVGIDGAPEGVASLKGRGFEAHELLFETYEQTLSRIDEILAGRKIASLSMLDTLEHLTNGDLVLQIIRELIGRDNAPAVLSVPNVAHSDIGFKLASGSWSYTREGLLDHTHVRLFSEASLKRTFEAAGLHVVDQYDVRIAKSDQDFPLTHPALASGTTLNAFLTHLRNGVDDTASINQFVRTVAAGPKVRDRAYLSEEEKGGARPFLSVVTRTQGKRLHCLVEMLTALSAQSDRDFEVVVIGHKVPHDRQLKIERALDDCPEWLRNRIRFIKVDEGNRTRPLNIGFEEARGDYIAILDDDDIPMAHWVSTFRELSVKKPGALLRTIAARQEIETVTVNGSDGIRATGALVPYASEFDLIQHLVANQTPPVALAFPRGVFHDLNMRFDETLTTTEDWDYLLRTALVVGVSWCDQVTSVYHWWKLSEESSRTDHDQAEWNANHQIINRKMDTLPILLPAGSARYLRELRALANSGWHGITDVPSQSAYREEVRKILSSKSWKWSKPLRWPAMIRGRKDTKISDLENMSELQLADLLQRLKRSSSLRKTRFFRRGKSKW</sequence>
<accession>A0AAJ4TB29</accession>
<dbReference type="GO" id="GO:0008168">
    <property type="term" value="F:methyltransferase activity"/>
    <property type="evidence" value="ECO:0007669"/>
    <property type="project" value="UniProtKB-KW"/>
</dbReference>
<organism evidence="2 3">
    <name type="scientific">Agrobacterium tumefaciens</name>
    <dbReference type="NCBI Taxonomy" id="358"/>
    <lineage>
        <taxon>Bacteria</taxon>
        <taxon>Pseudomonadati</taxon>
        <taxon>Pseudomonadota</taxon>
        <taxon>Alphaproteobacteria</taxon>
        <taxon>Hyphomicrobiales</taxon>
        <taxon>Rhizobiaceae</taxon>
        <taxon>Rhizobium/Agrobacterium group</taxon>
        <taxon>Agrobacterium</taxon>
        <taxon>Agrobacterium tumefaciens complex</taxon>
    </lineage>
</organism>
<dbReference type="SUPFAM" id="SSF53335">
    <property type="entry name" value="S-adenosyl-L-methionine-dependent methyltransferases"/>
    <property type="match status" value="1"/>
</dbReference>
<dbReference type="InterPro" id="IPR050834">
    <property type="entry name" value="Glycosyltransf_2"/>
</dbReference>
<dbReference type="Pfam" id="PF00535">
    <property type="entry name" value="Glycos_transf_2"/>
    <property type="match status" value="1"/>
</dbReference>
<dbReference type="Gene3D" id="3.40.50.150">
    <property type="entry name" value="Vaccinia Virus protein VP39"/>
    <property type="match status" value="1"/>
</dbReference>
<dbReference type="InterPro" id="IPR029063">
    <property type="entry name" value="SAM-dependent_MTases_sf"/>
</dbReference>
<gene>
    <name evidence="2" type="ORF">G6M86_16010</name>
</gene>
<dbReference type="Pfam" id="PF13489">
    <property type="entry name" value="Methyltransf_23"/>
    <property type="match status" value="1"/>
</dbReference>
<reference evidence="2" key="1">
    <citation type="submission" date="2020-02" db="EMBL/GenBank/DDBJ databases">
        <title>Unexpected conservation and global transmission of agrobacterial virulence plasmids.</title>
        <authorList>
            <person name="Weisberg A.J."/>
            <person name="Davis E.W. II"/>
            <person name="Tabima J.R."/>
            <person name="Belcher M.S."/>
            <person name="Miller M."/>
            <person name="Kuo C.-H."/>
            <person name="Loper J.E."/>
            <person name="Grunwald N.J."/>
            <person name="Putnam M.L."/>
            <person name="Chang J.H."/>
        </authorList>
    </citation>
    <scope>NUCLEOTIDE SEQUENCE</scope>
    <source>
        <strain evidence="2">Q15/94</strain>
    </source>
</reference>
<dbReference type="RefSeq" id="WP_115064224.1">
    <property type="nucleotide sequence ID" value="NZ_CP049217.1"/>
</dbReference>
<dbReference type="GO" id="GO:0032259">
    <property type="term" value="P:methylation"/>
    <property type="evidence" value="ECO:0007669"/>
    <property type="project" value="UniProtKB-KW"/>
</dbReference>
<dbReference type="Gene3D" id="3.90.550.10">
    <property type="entry name" value="Spore Coat Polysaccharide Biosynthesis Protein SpsA, Chain A"/>
    <property type="match status" value="1"/>
</dbReference>
<dbReference type="InterPro" id="IPR029044">
    <property type="entry name" value="Nucleotide-diphossugar_trans"/>
</dbReference>
<dbReference type="SUPFAM" id="SSF53448">
    <property type="entry name" value="Nucleotide-diphospho-sugar transferases"/>
    <property type="match status" value="1"/>
</dbReference>
<evidence type="ECO:0000313" key="2">
    <source>
        <dbReference type="EMBL" id="QTG14806.1"/>
    </source>
</evidence>
<keyword evidence="2" id="KW-0808">Transferase</keyword>
<proteinExistence type="predicted"/>